<feature type="region of interest" description="Disordered" evidence="1">
    <location>
        <begin position="71"/>
        <end position="106"/>
    </location>
</feature>
<proteinExistence type="predicted"/>
<sequence>MMSDSERGAPKVSKAWWIFCSSRLWTRREPGATATTGRGSSDRRIGSPSNPAKEVRTEVSVALPDLGFIGKRDAADEGDDGALEVEGGVPPPGEGASYAISPRQSV</sequence>
<keyword evidence="3" id="KW-1185">Reference proteome</keyword>
<accession>A0AAV2CVX9</accession>
<dbReference type="EMBL" id="OZ034814">
    <property type="protein sequence ID" value="CAL1359731.1"/>
    <property type="molecule type" value="Genomic_DNA"/>
</dbReference>
<organism evidence="2 3">
    <name type="scientific">Linum trigynum</name>
    <dbReference type="NCBI Taxonomy" id="586398"/>
    <lineage>
        <taxon>Eukaryota</taxon>
        <taxon>Viridiplantae</taxon>
        <taxon>Streptophyta</taxon>
        <taxon>Embryophyta</taxon>
        <taxon>Tracheophyta</taxon>
        <taxon>Spermatophyta</taxon>
        <taxon>Magnoliopsida</taxon>
        <taxon>eudicotyledons</taxon>
        <taxon>Gunneridae</taxon>
        <taxon>Pentapetalae</taxon>
        <taxon>rosids</taxon>
        <taxon>fabids</taxon>
        <taxon>Malpighiales</taxon>
        <taxon>Linaceae</taxon>
        <taxon>Linum</taxon>
    </lineage>
</organism>
<protein>
    <submittedName>
        <fullName evidence="2">Uncharacterized protein</fullName>
    </submittedName>
</protein>
<dbReference type="Proteomes" id="UP001497516">
    <property type="component" value="Chromosome 10"/>
</dbReference>
<evidence type="ECO:0000313" key="2">
    <source>
        <dbReference type="EMBL" id="CAL1359731.1"/>
    </source>
</evidence>
<evidence type="ECO:0000313" key="3">
    <source>
        <dbReference type="Proteomes" id="UP001497516"/>
    </source>
</evidence>
<reference evidence="2 3" key="1">
    <citation type="submission" date="2024-04" db="EMBL/GenBank/DDBJ databases">
        <authorList>
            <person name="Fracassetti M."/>
        </authorList>
    </citation>
    <scope>NUCLEOTIDE SEQUENCE [LARGE SCALE GENOMIC DNA]</scope>
</reference>
<feature type="region of interest" description="Disordered" evidence="1">
    <location>
        <begin position="28"/>
        <end position="56"/>
    </location>
</feature>
<gene>
    <name evidence="2" type="ORF">LTRI10_LOCUS7203</name>
</gene>
<dbReference type="AlphaFoldDB" id="A0AAV2CVX9"/>
<evidence type="ECO:0000256" key="1">
    <source>
        <dbReference type="SAM" id="MobiDB-lite"/>
    </source>
</evidence>
<name>A0AAV2CVX9_9ROSI</name>